<dbReference type="SUPFAM" id="SSF52374">
    <property type="entry name" value="Nucleotidylyl transferase"/>
    <property type="match status" value="1"/>
</dbReference>
<proteinExistence type="predicted"/>
<accession>A0A371RH55</accession>
<dbReference type="OrthoDB" id="3249147at2"/>
<dbReference type="RefSeq" id="WP_116391421.1">
    <property type="nucleotide sequence ID" value="NZ_QUQO01000001.1"/>
</dbReference>
<protein>
    <submittedName>
        <fullName evidence="2">AsnC family transcriptional regulator</fullName>
    </submittedName>
</protein>
<dbReference type="PANTHER" id="PTHR37512:SF1">
    <property type="entry name" value="NADR_TTD14 AAA DOMAIN-CONTAINING PROTEIN"/>
    <property type="match status" value="1"/>
</dbReference>
<dbReference type="Proteomes" id="UP000264589">
    <property type="component" value="Unassembled WGS sequence"/>
</dbReference>
<dbReference type="PANTHER" id="PTHR37512">
    <property type="entry name" value="TRIFUNCTIONAL NAD BIOSYNTHESIS/REGULATOR PROTEIN NADR"/>
    <property type="match status" value="1"/>
</dbReference>
<evidence type="ECO:0000313" key="2">
    <source>
        <dbReference type="EMBL" id="RFB04788.1"/>
    </source>
</evidence>
<dbReference type="InterPro" id="IPR027417">
    <property type="entry name" value="P-loop_NTPase"/>
</dbReference>
<gene>
    <name evidence="2" type="ORF">DX908_05530</name>
</gene>
<dbReference type="SUPFAM" id="SSF52540">
    <property type="entry name" value="P-loop containing nucleoside triphosphate hydrolases"/>
    <property type="match status" value="1"/>
</dbReference>
<dbReference type="AlphaFoldDB" id="A0A371RH55"/>
<dbReference type="NCBIfam" id="TIGR00125">
    <property type="entry name" value="cyt_tran_rel"/>
    <property type="match status" value="1"/>
</dbReference>
<dbReference type="InterPro" id="IPR014729">
    <property type="entry name" value="Rossmann-like_a/b/a_fold"/>
</dbReference>
<dbReference type="GO" id="GO:0003824">
    <property type="term" value="F:catalytic activity"/>
    <property type="evidence" value="ECO:0007669"/>
    <property type="project" value="InterPro"/>
</dbReference>
<dbReference type="InterPro" id="IPR038727">
    <property type="entry name" value="NadR/Ttd14_AAA_dom"/>
</dbReference>
<dbReference type="InterPro" id="IPR004821">
    <property type="entry name" value="Cyt_trans-like"/>
</dbReference>
<dbReference type="InterPro" id="IPR052735">
    <property type="entry name" value="NAD_biosynth-regulator"/>
</dbReference>
<dbReference type="Gene3D" id="3.40.50.620">
    <property type="entry name" value="HUPs"/>
    <property type="match status" value="1"/>
</dbReference>
<dbReference type="Gene3D" id="3.40.50.300">
    <property type="entry name" value="P-loop containing nucleotide triphosphate hydrolases"/>
    <property type="match status" value="1"/>
</dbReference>
<sequence length="332" mass="36548">MTRGFVLGKFMPPHAGHMELCETAAASCDELTVLVCWLPDDPIPGEMRLSWMKELFPRARVIGHDAVVPQLPEDDPDFWEIWKGIVKTAHPEQIDYVFAGELYGQRLAQEVGAKFIPVGGRIMGEDQSGLGGVSASAIRNDPLGQWQWLPGPVRKSACQTICLHGVESTGKTMLGEKLSRHFGTSVVPEYGRIYCELNGTELTSDELLHIGATQAAMTAAAAPWGSGRLIIDTDALMTAAWHEMMLGEGRAELTQFPPADLYLLLDPDVPWVDDGTRIYGEDETRQRFAKIAEDVLIRAGVPYQKISGTSWAAREEAAIKAIEDMPPHRPWG</sequence>
<comment type="caution">
    <text evidence="2">The sequence shown here is derived from an EMBL/GenBank/DDBJ whole genome shotgun (WGS) entry which is preliminary data.</text>
</comment>
<keyword evidence="3" id="KW-1185">Reference proteome</keyword>
<feature type="domain" description="NadR/Ttd14 AAA" evidence="1">
    <location>
        <begin position="161"/>
        <end position="314"/>
    </location>
</feature>
<name>A0A371RH55_9PROT</name>
<reference evidence="2 3" key="1">
    <citation type="submission" date="2018-08" db="EMBL/GenBank/DDBJ databases">
        <title>Parvularcula sp. SM1705, isolated from surface water of the South Sea China.</title>
        <authorList>
            <person name="Sun L."/>
        </authorList>
    </citation>
    <scope>NUCLEOTIDE SEQUENCE [LARGE SCALE GENOMIC DNA]</scope>
    <source>
        <strain evidence="2 3">SM1705</strain>
    </source>
</reference>
<dbReference type="FunCoup" id="A0A371RH55">
    <property type="interactions" value="16"/>
</dbReference>
<organism evidence="2 3">
    <name type="scientific">Parvularcula marina</name>
    <dbReference type="NCBI Taxonomy" id="2292771"/>
    <lineage>
        <taxon>Bacteria</taxon>
        <taxon>Pseudomonadati</taxon>
        <taxon>Pseudomonadota</taxon>
        <taxon>Alphaproteobacteria</taxon>
        <taxon>Parvularculales</taxon>
        <taxon>Parvularculaceae</taxon>
        <taxon>Parvularcula</taxon>
    </lineage>
</organism>
<dbReference type="Pfam" id="PF13521">
    <property type="entry name" value="AAA_28"/>
    <property type="match status" value="1"/>
</dbReference>
<dbReference type="InParanoid" id="A0A371RH55"/>
<evidence type="ECO:0000313" key="3">
    <source>
        <dbReference type="Proteomes" id="UP000264589"/>
    </source>
</evidence>
<evidence type="ECO:0000259" key="1">
    <source>
        <dbReference type="Pfam" id="PF13521"/>
    </source>
</evidence>
<dbReference type="EMBL" id="QUQO01000001">
    <property type="protein sequence ID" value="RFB04788.1"/>
    <property type="molecule type" value="Genomic_DNA"/>
</dbReference>